<dbReference type="eggNOG" id="COG0079">
    <property type="taxonomic scope" value="Bacteria"/>
</dbReference>
<dbReference type="STRING" id="861299.J421_1272"/>
<dbReference type="KEGG" id="gba:J421_1272"/>
<dbReference type="InterPro" id="IPR015424">
    <property type="entry name" value="PyrdxlP-dep_Trfase"/>
</dbReference>
<keyword evidence="2" id="KW-1185">Reference proteome</keyword>
<accession>W0RCI7</accession>
<keyword evidence="1" id="KW-0808">Transferase</keyword>
<proteinExistence type="predicted"/>
<protein>
    <submittedName>
        <fullName evidence="1">Histidinol-phosphate aminotransferase</fullName>
    </submittedName>
</protein>
<dbReference type="RefSeq" id="WP_025410332.1">
    <property type="nucleotide sequence ID" value="NZ_CP007128.1"/>
</dbReference>
<gene>
    <name evidence="1" type="ORF">J421_1272</name>
</gene>
<dbReference type="AlphaFoldDB" id="W0RCI7"/>
<dbReference type="EMBL" id="CP007128">
    <property type="protein sequence ID" value="AHG88809.1"/>
    <property type="molecule type" value="Genomic_DNA"/>
</dbReference>
<dbReference type="SUPFAM" id="SSF53383">
    <property type="entry name" value="PLP-dependent transferases"/>
    <property type="match status" value="1"/>
</dbReference>
<reference evidence="1 2" key="1">
    <citation type="journal article" date="2014" name="Genome Announc.">
        <title>Genome Sequence and Methylome of Soil Bacterium Gemmatirosa kalamazoonensis KBS708T, a Member of the Rarely Cultivated Gemmatimonadetes Phylum.</title>
        <authorList>
            <person name="Debruyn J.M."/>
            <person name="Radosevich M."/>
            <person name="Wommack K.E."/>
            <person name="Polson S.W."/>
            <person name="Hauser L.J."/>
            <person name="Fawaz M.N."/>
            <person name="Korlach J."/>
            <person name="Tsai Y.C."/>
        </authorList>
    </citation>
    <scope>NUCLEOTIDE SEQUENCE [LARGE SCALE GENOMIC DNA]</scope>
    <source>
        <strain evidence="1 2">KBS708</strain>
    </source>
</reference>
<evidence type="ECO:0000313" key="1">
    <source>
        <dbReference type="EMBL" id="AHG88809.1"/>
    </source>
</evidence>
<organism evidence="1 2">
    <name type="scientific">Gemmatirosa kalamazoonensis</name>
    <dbReference type="NCBI Taxonomy" id="861299"/>
    <lineage>
        <taxon>Bacteria</taxon>
        <taxon>Pseudomonadati</taxon>
        <taxon>Gemmatimonadota</taxon>
        <taxon>Gemmatimonadia</taxon>
        <taxon>Gemmatimonadales</taxon>
        <taxon>Gemmatimonadaceae</taxon>
        <taxon>Gemmatirosa</taxon>
    </lineage>
</organism>
<dbReference type="HOGENOM" id="CLU_2259738_0_0_0"/>
<dbReference type="InterPro" id="IPR015422">
    <property type="entry name" value="PyrdxlP-dep_Trfase_small"/>
</dbReference>
<name>W0RCI7_9BACT</name>
<evidence type="ECO:0000313" key="2">
    <source>
        <dbReference type="Proteomes" id="UP000019151"/>
    </source>
</evidence>
<dbReference type="Proteomes" id="UP000019151">
    <property type="component" value="Chromosome"/>
</dbReference>
<keyword evidence="1" id="KW-0032">Aminotransferase</keyword>
<dbReference type="InParanoid" id="W0RCI7"/>
<dbReference type="GO" id="GO:0008483">
    <property type="term" value="F:transaminase activity"/>
    <property type="evidence" value="ECO:0007669"/>
    <property type="project" value="UniProtKB-KW"/>
</dbReference>
<sequence>MGARARAAEAVAQRERLQAGLRALGLSPSPSVANFTFVPVRDAAAVAARLRARGVGARVFRGLPRVVPALAASGGDALRLAVGPEPVQRALLDALADALREAP</sequence>
<dbReference type="Gene3D" id="3.90.1150.10">
    <property type="entry name" value="Aspartate Aminotransferase, domain 1"/>
    <property type="match status" value="1"/>
</dbReference>